<evidence type="ECO:0008006" key="3">
    <source>
        <dbReference type="Google" id="ProtNLM"/>
    </source>
</evidence>
<accession>A0ABW2RSH3</accession>
<name>A0ABW2RSH3_9NOCA</name>
<proteinExistence type="predicted"/>
<dbReference type="EMBL" id="JBHTCS010000001">
    <property type="protein sequence ID" value="MFC7446496.1"/>
    <property type="molecule type" value="Genomic_DNA"/>
</dbReference>
<gene>
    <name evidence="1" type="ORF">ACFQS9_01190</name>
</gene>
<protein>
    <recommendedName>
        <fullName evidence="3">Ferredoxin</fullName>
    </recommendedName>
</protein>
<keyword evidence="2" id="KW-1185">Reference proteome</keyword>
<dbReference type="Proteomes" id="UP001596484">
    <property type="component" value="Unassembled WGS sequence"/>
</dbReference>
<sequence>MEPLECDRCGNCVFVEKNSWQHTAIQWTSWSEEACAEFREDTRPRKAGIHFNSCSALREAIHRASVEGRIPVPD</sequence>
<evidence type="ECO:0000313" key="2">
    <source>
        <dbReference type="Proteomes" id="UP001596484"/>
    </source>
</evidence>
<dbReference type="RefSeq" id="WP_378400711.1">
    <property type="nucleotide sequence ID" value="NZ_JBHTCS010000001.1"/>
</dbReference>
<reference evidence="2" key="1">
    <citation type="journal article" date="2019" name="Int. J. Syst. Evol. Microbiol.">
        <title>The Global Catalogue of Microorganisms (GCM) 10K type strain sequencing project: providing services to taxonomists for standard genome sequencing and annotation.</title>
        <authorList>
            <consortium name="The Broad Institute Genomics Platform"/>
            <consortium name="The Broad Institute Genome Sequencing Center for Infectious Disease"/>
            <person name="Wu L."/>
            <person name="Ma J."/>
        </authorList>
    </citation>
    <scope>NUCLEOTIDE SEQUENCE [LARGE SCALE GENOMIC DNA]</scope>
    <source>
        <strain evidence="2">ICMP 19430</strain>
    </source>
</reference>
<organism evidence="1 2">
    <name type="scientific">Rhodococcus daqingensis</name>
    <dbReference type="NCBI Taxonomy" id="2479363"/>
    <lineage>
        <taxon>Bacteria</taxon>
        <taxon>Bacillati</taxon>
        <taxon>Actinomycetota</taxon>
        <taxon>Actinomycetes</taxon>
        <taxon>Mycobacteriales</taxon>
        <taxon>Nocardiaceae</taxon>
        <taxon>Rhodococcus</taxon>
    </lineage>
</organism>
<comment type="caution">
    <text evidence="1">The sequence shown here is derived from an EMBL/GenBank/DDBJ whole genome shotgun (WGS) entry which is preliminary data.</text>
</comment>
<evidence type="ECO:0000313" key="1">
    <source>
        <dbReference type="EMBL" id="MFC7446496.1"/>
    </source>
</evidence>